<dbReference type="InterPro" id="IPR000276">
    <property type="entry name" value="GPCR_Rhodpsn"/>
</dbReference>
<comment type="subcellular location">
    <subcellularLocation>
        <location evidence="1">Membrane</location>
    </subcellularLocation>
</comment>
<feature type="transmembrane region" description="Helical" evidence="6">
    <location>
        <begin position="305"/>
        <end position="325"/>
    </location>
</feature>
<evidence type="ECO:0000313" key="8">
    <source>
        <dbReference type="EMBL" id="KAL3091718.1"/>
    </source>
</evidence>
<feature type="transmembrane region" description="Helical" evidence="6">
    <location>
        <begin position="33"/>
        <end position="55"/>
    </location>
</feature>
<evidence type="ECO:0000256" key="2">
    <source>
        <dbReference type="ARBA" id="ARBA00022692"/>
    </source>
</evidence>
<feature type="transmembrane region" description="Helical" evidence="6">
    <location>
        <begin position="67"/>
        <end position="92"/>
    </location>
</feature>
<dbReference type="Pfam" id="PF00001">
    <property type="entry name" value="7tm_1"/>
    <property type="match status" value="1"/>
</dbReference>
<dbReference type="PANTHER" id="PTHR46641:SF7">
    <property type="entry name" value="G-PROTEIN COUPLED RECEPTORS FAMILY 1 PROFILE DOMAIN-CONTAINING PROTEIN"/>
    <property type="match status" value="1"/>
</dbReference>
<keyword evidence="9" id="KW-1185">Reference proteome</keyword>
<dbReference type="PANTHER" id="PTHR46641">
    <property type="entry name" value="FMRFAMIDE RECEPTOR-RELATED"/>
    <property type="match status" value="1"/>
</dbReference>
<feature type="compositionally biased region" description="Basic and acidic residues" evidence="5">
    <location>
        <begin position="574"/>
        <end position="597"/>
    </location>
</feature>
<dbReference type="GO" id="GO:0016020">
    <property type="term" value="C:membrane"/>
    <property type="evidence" value="ECO:0007669"/>
    <property type="project" value="UniProtKB-SubCell"/>
</dbReference>
<gene>
    <name evidence="8" type="ORF">niasHT_024300</name>
</gene>
<dbReference type="AlphaFoldDB" id="A0ABD2JMR4"/>
<dbReference type="PROSITE" id="PS50262">
    <property type="entry name" value="G_PROTEIN_RECEP_F1_2"/>
    <property type="match status" value="1"/>
</dbReference>
<keyword evidence="4 6" id="KW-0472">Membrane</keyword>
<evidence type="ECO:0000256" key="1">
    <source>
        <dbReference type="ARBA" id="ARBA00004370"/>
    </source>
</evidence>
<accession>A0ABD2JMR4</accession>
<protein>
    <recommendedName>
        <fullName evidence="7">G-protein coupled receptors family 1 profile domain-containing protein</fullName>
    </recommendedName>
</protein>
<dbReference type="EMBL" id="JBICBT010000941">
    <property type="protein sequence ID" value="KAL3091718.1"/>
    <property type="molecule type" value="Genomic_DNA"/>
</dbReference>
<feature type="transmembrane region" description="Helical" evidence="6">
    <location>
        <begin position="208"/>
        <end position="230"/>
    </location>
</feature>
<feature type="transmembrane region" description="Helical" evidence="6">
    <location>
        <begin position="151"/>
        <end position="172"/>
    </location>
</feature>
<feature type="domain" description="G-protein coupled receptors family 1 profile" evidence="7">
    <location>
        <begin position="46"/>
        <end position="403"/>
    </location>
</feature>
<feature type="compositionally biased region" description="Low complexity" evidence="5">
    <location>
        <begin position="462"/>
        <end position="471"/>
    </location>
</feature>
<dbReference type="InterPro" id="IPR052954">
    <property type="entry name" value="GPCR-Ligand_Int"/>
</dbReference>
<dbReference type="InterPro" id="IPR017452">
    <property type="entry name" value="GPCR_Rhodpsn_7TM"/>
</dbReference>
<dbReference type="SUPFAM" id="SSF81321">
    <property type="entry name" value="Family A G protein-coupled receptor-like"/>
    <property type="match status" value="1"/>
</dbReference>
<comment type="caution">
    <text evidence="8">The sequence shown here is derived from an EMBL/GenBank/DDBJ whole genome shotgun (WGS) entry which is preliminary data.</text>
</comment>
<evidence type="ECO:0000256" key="4">
    <source>
        <dbReference type="ARBA" id="ARBA00023136"/>
    </source>
</evidence>
<keyword evidence="3 6" id="KW-1133">Transmembrane helix</keyword>
<evidence type="ECO:0000256" key="5">
    <source>
        <dbReference type="SAM" id="MobiDB-lite"/>
    </source>
</evidence>
<dbReference type="Proteomes" id="UP001620626">
    <property type="component" value="Unassembled WGS sequence"/>
</dbReference>
<sequence>MNSIASSSDLSTESDFSHCPEGIYSEEQRAYRVYANAPISFFGILSNLFNIAIFCDCEMRQQLVNHFLLALSVSDLLLLLCNFFFLVLPVLIAEIDSFFWNNLFTYIIRYSYPLALTVQTSGVYLTVLVSVHRFLGVCHPFKAKRWVSRKAVEWAIVGSVLFSFSVNIPTWLELGVVPCYSTRFNRTSSQIQLAPFHDISYILIKKCLVYTLLMFIVPFSTLIIVNWKMVCALRSSTRLRTKHTLSSSKPSNSECNIARQLHLLKSTRYSEVFKAISKINYSSLLRPSSELFKSRFTNSTRDRSITLMLLAIVGLFLVCNGLAFLNSIVESMILFADDTKQSLQNTVELLRNSSEGAEEQKFVQNDAKEELWWMELMVKWFECSVEVSNVLITLNSSTSTLIYLVFSSKYRMIVKSMVGLQKRDRFNRIAFTTALAARRAMELSLIPEEVENRSRQSRKRTTTMTSTVTAARTREGSTAASLKSNRHDSMHSQLQYRTSTAPQKLPKMMSFCSGLQLSSIGDANSANSATTVPMSAASHRRTMFKGLQKGSKELFRSQGTLNRSMTNSESNLRLMDEQEKHEKSSAEEDERNKKIGETMEMAEAPRQNYYNL</sequence>
<keyword evidence="2 6" id="KW-0812">Transmembrane</keyword>
<evidence type="ECO:0000256" key="6">
    <source>
        <dbReference type="SAM" id="Phobius"/>
    </source>
</evidence>
<evidence type="ECO:0000259" key="7">
    <source>
        <dbReference type="PROSITE" id="PS50262"/>
    </source>
</evidence>
<organism evidence="8 9">
    <name type="scientific">Heterodera trifolii</name>
    <dbReference type="NCBI Taxonomy" id="157864"/>
    <lineage>
        <taxon>Eukaryota</taxon>
        <taxon>Metazoa</taxon>
        <taxon>Ecdysozoa</taxon>
        <taxon>Nematoda</taxon>
        <taxon>Chromadorea</taxon>
        <taxon>Rhabditida</taxon>
        <taxon>Tylenchina</taxon>
        <taxon>Tylenchomorpha</taxon>
        <taxon>Tylenchoidea</taxon>
        <taxon>Heteroderidae</taxon>
        <taxon>Heteroderinae</taxon>
        <taxon>Heterodera</taxon>
    </lineage>
</organism>
<evidence type="ECO:0000256" key="3">
    <source>
        <dbReference type="ARBA" id="ARBA00022989"/>
    </source>
</evidence>
<dbReference type="Gene3D" id="1.20.1070.10">
    <property type="entry name" value="Rhodopsin 7-helix transmembrane proteins"/>
    <property type="match status" value="1"/>
</dbReference>
<feature type="region of interest" description="Disordered" evidence="5">
    <location>
        <begin position="451"/>
        <end position="495"/>
    </location>
</feature>
<feature type="transmembrane region" description="Helical" evidence="6">
    <location>
        <begin position="112"/>
        <end position="131"/>
    </location>
</feature>
<evidence type="ECO:0000313" key="9">
    <source>
        <dbReference type="Proteomes" id="UP001620626"/>
    </source>
</evidence>
<name>A0ABD2JMR4_9BILA</name>
<proteinExistence type="predicted"/>
<dbReference type="CDD" id="cd14978">
    <property type="entry name" value="7tmA_FMRFamide_R-like"/>
    <property type="match status" value="1"/>
</dbReference>
<feature type="compositionally biased region" description="Polar residues" evidence="5">
    <location>
        <begin position="557"/>
        <end position="571"/>
    </location>
</feature>
<reference evidence="8 9" key="1">
    <citation type="submission" date="2024-10" db="EMBL/GenBank/DDBJ databases">
        <authorList>
            <person name="Kim D."/>
        </authorList>
    </citation>
    <scope>NUCLEOTIDE SEQUENCE [LARGE SCALE GENOMIC DNA]</scope>
    <source>
        <strain evidence="8">BH-2024</strain>
    </source>
</reference>
<dbReference type="PRINTS" id="PR00237">
    <property type="entry name" value="GPCRRHODOPSN"/>
</dbReference>
<feature type="region of interest" description="Disordered" evidence="5">
    <location>
        <begin position="557"/>
        <end position="612"/>
    </location>
</feature>